<gene>
    <name evidence="1" type="primary">ORF157219</name>
</gene>
<organism evidence="1">
    <name type="scientific">Arion vulgaris</name>
    <dbReference type="NCBI Taxonomy" id="1028688"/>
    <lineage>
        <taxon>Eukaryota</taxon>
        <taxon>Metazoa</taxon>
        <taxon>Spiralia</taxon>
        <taxon>Lophotrochozoa</taxon>
        <taxon>Mollusca</taxon>
        <taxon>Gastropoda</taxon>
        <taxon>Heterobranchia</taxon>
        <taxon>Euthyneura</taxon>
        <taxon>Panpulmonata</taxon>
        <taxon>Eupulmonata</taxon>
        <taxon>Stylommatophora</taxon>
        <taxon>Helicina</taxon>
        <taxon>Arionoidea</taxon>
        <taxon>Arionidae</taxon>
        <taxon>Arion</taxon>
    </lineage>
</organism>
<reference evidence="1" key="1">
    <citation type="submission" date="2014-12" db="EMBL/GenBank/DDBJ databases">
        <title>Insight into the proteome of Arion vulgaris.</title>
        <authorList>
            <person name="Aradska J."/>
            <person name="Bulat T."/>
            <person name="Smidak R."/>
            <person name="Sarate P."/>
            <person name="Gangsoo J."/>
            <person name="Sialana F."/>
            <person name="Bilban M."/>
            <person name="Lubec G."/>
        </authorList>
    </citation>
    <scope>NUCLEOTIDE SEQUENCE</scope>
    <source>
        <tissue evidence="1">Skin</tissue>
    </source>
</reference>
<evidence type="ECO:0000313" key="1">
    <source>
        <dbReference type="EMBL" id="CEK87077.1"/>
    </source>
</evidence>
<sequence length="58" mass="6634">MEIRMNMSVMFVVSLHSFGRNSRAVHDLTCNVVVNLYCSYILTKSNQPSQLVLLNTEE</sequence>
<dbReference type="AlphaFoldDB" id="A0A0B7B2I6"/>
<dbReference type="EMBL" id="HACG01040212">
    <property type="protein sequence ID" value="CEK87077.1"/>
    <property type="molecule type" value="Transcribed_RNA"/>
</dbReference>
<protein>
    <submittedName>
        <fullName evidence="1">Uncharacterized protein</fullName>
    </submittedName>
</protein>
<accession>A0A0B7B2I6</accession>
<proteinExistence type="predicted"/>
<name>A0A0B7B2I6_9EUPU</name>